<gene>
    <name evidence="1" type="ORF">QJS10_CPB17g01790</name>
</gene>
<reference evidence="1" key="1">
    <citation type="journal article" date="2023" name="Nat. Commun.">
        <title>Diploid and tetraploid genomes of Acorus and the evolution of monocots.</title>
        <authorList>
            <person name="Ma L."/>
            <person name="Liu K.W."/>
            <person name="Li Z."/>
            <person name="Hsiao Y.Y."/>
            <person name="Qi Y."/>
            <person name="Fu T."/>
            <person name="Tang G.D."/>
            <person name="Zhang D."/>
            <person name="Sun W.H."/>
            <person name="Liu D.K."/>
            <person name="Li Y."/>
            <person name="Chen G.Z."/>
            <person name="Liu X.D."/>
            <person name="Liao X.Y."/>
            <person name="Jiang Y.T."/>
            <person name="Yu X."/>
            <person name="Hao Y."/>
            <person name="Huang J."/>
            <person name="Zhao X.W."/>
            <person name="Ke S."/>
            <person name="Chen Y.Y."/>
            <person name="Wu W.L."/>
            <person name="Hsu J.L."/>
            <person name="Lin Y.F."/>
            <person name="Huang M.D."/>
            <person name="Li C.Y."/>
            <person name="Huang L."/>
            <person name="Wang Z.W."/>
            <person name="Zhao X."/>
            <person name="Zhong W.Y."/>
            <person name="Peng D.H."/>
            <person name="Ahmad S."/>
            <person name="Lan S."/>
            <person name="Zhang J.S."/>
            <person name="Tsai W.C."/>
            <person name="Van de Peer Y."/>
            <person name="Liu Z.J."/>
        </authorList>
    </citation>
    <scope>NUCLEOTIDE SEQUENCE</scope>
    <source>
        <strain evidence="1">CP</strain>
    </source>
</reference>
<organism evidence="1 2">
    <name type="scientific">Acorus calamus</name>
    <name type="common">Sweet flag</name>
    <dbReference type="NCBI Taxonomy" id="4465"/>
    <lineage>
        <taxon>Eukaryota</taxon>
        <taxon>Viridiplantae</taxon>
        <taxon>Streptophyta</taxon>
        <taxon>Embryophyta</taxon>
        <taxon>Tracheophyta</taxon>
        <taxon>Spermatophyta</taxon>
        <taxon>Magnoliopsida</taxon>
        <taxon>Liliopsida</taxon>
        <taxon>Acoraceae</taxon>
        <taxon>Acorus</taxon>
    </lineage>
</organism>
<dbReference type="AlphaFoldDB" id="A0AAV9CY27"/>
<sequence>MKQASERFYTAARQRVRGVAERVRDMYEMDPRIKMDLDEFADMLFLDACFVVHFISGYQEGYLLGTVHLPRMTVNDSTKSNFLNLIALEMDPEDSTRGYGVISYICLLDNLIDHADDVRELRSRGILINCLGSDQQVADLFNELATDLTPDPNAYRETITGIHDHLKKSFKVSIARANYTYFNTPWSIIATFAATLGLGFSGVQAFK</sequence>
<dbReference type="InterPro" id="IPR004158">
    <property type="entry name" value="DUF247_pln"/>
</dbReference>
<comment type="caution">
    <text evidence="1">The sequence shown here is derived from an EMBL/GenBank/DDBJ whole genome shotgun (WGS) entry which is preliminary data.</text>
</comment>
<dbReference type="EMBL" id="JAUJYO010000017">
    <property type="protein sequence ID" value="KAK1293636.1"/>
    <property type="molecule type" value="Genomic_DNA"/>
</dbReference>
<dbReference type="Proteomes" id="UP001180020">
    <property type="component" value="Unassembled WGS sequence"/>
</dbReference>
<evidence type="ECO:0000313" key="2">
    <source>
        <dbReference type="Proteomes" id="UP001180020"/>
    </source>
</evidence>
<dbReference type="PANTHER" id="PTHR31549:SF191">
    <property type="entry name" value="DUF247 DOMAIN PROTEIN"/>
    <property type="match status" value="1"/>
</dbReference>
<accession>A0AAV9CY27</accession>
<proteinExistence type="predicted"/>
<name>A0AAV9CY27_ACOCL</name>
<dbReference type="PANTHER" id="PTHR31549">
    <property type="entry name" value="PROTEIN, PUTATIVE (DUF247)-RELATED-RELATED"/>
    <property type="match status" value="1"/>
</dbReference>
<reference evidence="1" key="2">
    <citation type="submission" date="2023-06" db="EMBL/GenBank/DDBJ databases">
        <authorList>
            <person name="Ma L."/>
            <person name="Liu K.-W."/>
            <person name="Li Z."/>
            <person name="Hsiao Y.-Y."/>
            <person name="Qi Y."/>
            <person name="Fu T."/>
            <person name="Tang G."/>
            <person name="Zhang D."/>
            <person name="Sun W.-H."/>
            <person name="Liu D.-K."/>
            <person name="Li Y."/>
            <person name="Chen G.-Z."/>
            <person name="Liu X.-D."/>
            <person name="Liao X.-Y."/>
            <person name="Jiang Y.-T."/>
            <person name="Yu X."/>
            <person name="Hao Y."/>
            <person name="Huang J."/>
            <person name="Zhao X.-W."/>
            <person name="Ke S."/>
            <person name="Chen Y.-Y."/>
            <person name="Wu W.-L."/>
            <person name="Hsu J.-L."/>
            <person name="Lin Y.-F."/>
            <person name="Huang M.-D."/>
            <person name="Li C.-Y."/>
            <person name="Huang L."/>
            <person name="Wang Z.-W."/>
            <person name="Zhao X."/>
            <person name="Zhong W.-Y."/>
            <person name="Peng D.-H."/>
            <person name="Ahmad S."/>
            <person name="Lan S."/>
            <person name="Zhang J.-S."/>
            <person name="Tsai W.-C."/>
            <person name="Van De Peer Y."/>
            <person name="Liu Z.-J."/>
        </authorList>
    </citation>
    <scope>NUCLEOTIDE SEQUENCE</scope>
    <source>
        <strain evidence="1">CP</strain>
        <tissue evidence="1">Leaves</tissue>
    </source>
</reference>
<keyword evidence="2" id="KW-1185">Reference proteome</keyword>
<dbReference type="Pfam" id="PF03140">
    <property type="entry name" value="DUF247"/>
    <property type="match status" value="2"/>
</dbReference>
<protein>
    <submittedName>
        <fullName evidence="1">Uncharacterized protein</fullName>
    </submittedName>
</protein>
<evidence type="ECO:0000313" key="1">
    <source>
        <dbReference type="EMBL" id="KAK1293636.1"/>
    </source>
</evidence>